<proteinExistence type="inferred from homology"/>
<feature type="modified residue" description="N6-(pyridoxal phosphate)lysine" evidence="3">
    <location>
        <position position="207"/>
    </location>
</feature>
<keyword evidence="3" id="KW-0456">Lyase</keyword>
<keyword evidence="6" id="KW-0808">Transferase</keyword>
<dbReference type="PANTHER" id="PTHR43586">
    <property type="entry name" value="CYSTEINE DESULFURASE"/>
    <property type="match status" value="1"/>
</dbReference>
<dbReference type="EC" id="4.4.-.-" evidence="3"/>
<sequence length="384" mass="41194">MVFDLAAVRADTPGCLDQVFLDSAGSSLPPRPVLDAVIGHLRREAEIGGYRAGDDADLDQGYPLFAELLGCEPDEVAFTDGATRSWLTAFAGLDLGPDDRVLVTEVEYGGTAIPLLNAGARIEVVPSTPDGEVDVDALRGMLDERVKLVSLVHVPTNGGLVNPVREVVAAAHEVGALVFLDACQSVGQVPVSAAETGVDVITGAGRKWLRGPRGTGFLVVRAAARDRLRPRLPDLHGGEWTDTDQIKLREDARVFELWENSVANRLGLYAAARYLLDLGVDVVAAEVAARAERLRAGLAELPGVTVHDLGKQRCGIVTFSKVGTAADELRDRLRQAGVTVTVSRRSSTRFDMTRRGLESMVRASPHYFVSDEQIDRAVELVGTV</sequence>
<dbReference type="PANTHER" id="PTHR43586:SF24">
    <property type="entry name" value="BLR4730 PROTEIN"/>
    <property type="match status" value="1"/>
</dbReference>
<dbReference type="SUPFAM" id="SSF53383">
    <property type="entry name" value="PLP-dependent transferases"/>
    <property type="match status" value="1"/>
</dbReference>
<dbReference type="GO" id="GO:0016846">
    <property type="term" value="F:carbon-sulfur lyase activity"/>
    <property type="evidence" value="ECO:0007669"/>
    <property type="project" value="UniProtKB-UniRule"/>
</dbReference>
<dbReference type="InterPro" id="IPR027563">
    <property type="entry name" value="EgtE"/>
</dbReference>
<keyword evidence="7" id="KW-1185">Reference proteome</keyword>
<dbReference type="InterPro" id="IPR015421">
    <property type="entry name" value="PyrdxlP-dep_Trfase_major"/>
</dbReference>
<dbReference type="InterPro" id="IPR015424">
    <property type="entry name" value="PyrdxlP-dep_Trfase"/>
</dbReference>
<dbReference type="Proteomes" id="UP000660680">
    <property type="component" value="Unassembled WGS sequence"/>
</dbReference>
<dbReference type="PROSITE" id="PS00595">
    <property type="entry name" value="AA_TRANSFER_CLASS_5"/>
    <property type="match status" value="1"/>
</dbReference>
<dbReference type="GO" id="GO:0008483">
    <property type="term" value="F:transaminase activity"/>
    <property type="evidence" value="ECO:0007669"/>
    <property type="project" value="UniProtKB-KW"/>
</dbReference>
<dbReference type="Gene3D" id="3.40.640.10">
    <property type="entry name" value="Type I PLP-dependent aspartate aminotransferase-like (Major domain)"/>
    <property type="match status" value="1"/>
</dbReference>
<organism evidence="6 7">
    <name type="scientific">Actinokineospora fastidiosa</name>
    <dbReference type="NCBI Taxonomy" id="1816"/>
    <lineage>
        <taxon>Bacteria</taxon>
        <taxon>Bacillati</taxon>
        <taxon>Actinomycetota</taxon>
        <taxon>Actinomycetes</taxon>
        <taxon>Pseudonocardiales</taxon>
        <taxon>Pseudonocardiaceae</taxon>
        <taxon>Actinokineospora</taxon>
    </lineage>
</organism>
<dbReference type="HAMAP" id="MF_02038">
    <property type="entry name" value="EgtE"/>
    <property type="match status" value="1"/>
</dbReference>
<dbReference type="InterPro" id="IPR020578">
    <property type="entry name" value="Aminotrans_V_PyrdxlP_BS"/>
</dbReference>
<comment type="similarity">
    <text evidence="3">Belongs to the class-V pyridoxal-phosphate-dependent aminotransferase family. EgtE subfamily.</text>
</comment>
<dbReference type="GO" id="GO:0052699">
    <property type="term" value="P:ergothioneine biosynthetic process"/>
    <property type="evidence" value="ECO:0007669"/>
    <property type="project" value="UniProtKB-UniRule"/>
</dbReference>
<comment type="catalytic activity">
    <reaction evidence="3">
        <text>S-(hercyn-2-yl)-L-cysteine S-oxide + AH2 + H(+) = ergothioneine + pyruvate + A + NH4(+)</text>
        <dbReference type="Rhea" id="RHEA:42688"/>
        <dbReference type="ChEBI" id="CHEBI:13193"/>
        <dbReference type="ChEBI" id="CHEBI:15361"/>
        <dbReference type="ChEBI" id="CHEBI:15378"/>
        <dbReference type="ChEBI" id="CHEBI:17499"/>
        <dbReference type="ChEBI" id="CHEBI:28938"/>
        <dbReference type="ChEBI" id="CHEBI:82706"/>
        <dbReference type="ChEBI" id="CHEBI:134344"/>
    </reaction>
</comment>
<name>A0A918GI03_9PSEU</name>
<evidence type="ECO:0000256" key="3">
    <source>
        <dbReference type="HAMAP-Rule" id="MF_02038"/>
    </source>
</evidence>
<evidence type="ECO:0000313" key="7">
    <source>
        <dbReference type="Proteomes" id="UP000660680"/>
    </source>
</evidence>
<comment type="caution">
    <text evidence="6">The sequence shown here is derived from an EMBL/GenBank/DDBJ whole genome shotgun (WGS) entry which is preliminary data.</text>
</comment>
<dbReference type="Pfam" id="PF00266">
    <property type="entry name" value="Aminotran_5"/>
    <property type="match status" value="1"/>
</dbReference>
<comment type="cofactor">
    <cofactor evidence="1 3 4">
        <name>pyridoxal 5'-phosphate</name>
        <dbReference type="ChEBI" id="CHEBI:597326"/>
    </cofactor>
</comment>
<feature type="domain" description="Aminotransferase class V" evidence="5">
    <location>
        <begin position="19"/>
        <end position="376"/>
    </location>
</feature>
<protein>
    <recommendedName>
        <fullName evidence="3">Probable hercynylcysteine sulfoxide lyase</fullName>
        <ecNumber evidence="3">4.4.-.-</ecNumber>
    </recommendedName>
</protein>
<comment type="pathway">
    <text evidence="3">Amino-acid biosynthesis; ergothioneine biosynthesis.</text>
</comment>
<comment type="function">
    <text evidence="3">Probably catalyzes the conversion of hercynylcysteine sulfoxide to ergothioneine.</text>
</comment>
<dbReference type="InterPro" id="IPR000192">
    <property type="entry name" value="Aminotrans_V_dom"/>
</dbReference>
<reference evidence="6" key="1">
    <citation type="journal article" date="2014" name="Int. J. Syst. Evol. Microbiol.">
        <title>Complete genome sequence of Corynebacterium casei LMG S-19264T (=DSM 44701T), isolated from a smear-ripened cheese.</title>
        <authorList>
            <consortium name="US DOE Joint Genome Institute (JGI-PGF)"/>
            <person name="Walter F."/>
            <person name="Albersmeier A."/>
            <person name="Kalinowski J."/>
            <person name="Ruckert C."/>
        </authorList>
    </citation>
    <scope>NUCLEOTIDE SEQUENCE</scope>
    <source>
        <strain evidence="6">JCM 3276</strain>
    </source>
</reference>
<evidence type="ECO:0000313" key="6">
    <source>
        <dbReference type="EMBL" id="GGS38022.1"/>
    </source>
</evidence>
<dbReference type="InterPro" id="IPR015422">
    <property type="entry name" value="PyrdxlP-dep_Trfase_small"/>
</dbReference>
<reference evidence="6" key="2">
    <citation type="submission" date="2020-09" db="EMBL/GenBank/DDBJ databases">
        <authorList>
            <person name="Sun Q."/>
            <person name="Ohkuma M."/>
        </authorList>
    </citation>
    <scope>NUCLEOTIDE SEQUENCE</scope>
    <source>
        <strain evidence="6">JCM 3276</strain>
    </source>
</reference>
<evidence type="ECO:0000256" key="2">
    <source>
        <dbReference type="ARBA" id="ARBA00022898"/>
    </source>
</evidence>
<evidence type="ECO:0000256" key="1">
    <source>
        <dbReference type="ARBA" id="ARBA00001933"/>
    </source>
</evidence>
<evidence type="ECO:0000256" key="4">
    <source>
        <dbReference type="RuleBase" id="RU004504"/>
    </source>
</evidence>
<keyword evidence="2 3" id="KW-0663">Pyridoxal phosphate</keyword>
<dbReference type="EMBL" id="BMRB01000002">
    <property type="protein sequence ID" value="GGS38022.1"/>
    <property type="molecule type" value="Genomic_DNA"/>
</dbReference>
<gene>
    <name evidence="3" type="primary">egtE</name>
    <name evidence="6" type="ORF">GCM10010171_36160</name>
</gene>
<dbReference type="Gene3D" id="3.90.1150.10">
    <property type="entry name" value="Aspartate Aminotransferase, domain 1"/>
    <property type="match status" value="1"/>
</dbReference>
<evidence type="ECO:0000259" key="5">
    <source>
        <dbReference type="Pfam" id="PF00266"/>
    </source>
</evidence>
<dbReference type="AlphaFoldDB" id="A0A918GI03"/>
<keyword evidence="6" id="KW-0032">Aminotransferase</keyword>
<accession>A0A918GI03</accession>
<dbReference type="RefSeq" id="WP_189211540.1">
    <property type="nucleotide sequence ID" value="NZ_BMRB01000002.1"/>
</dbReference>